<evidence type="ECO:0000259" key="4">
    <source>
        <dbReference type="Pfam" id="PF08450"/>
    </source>
</evidence>
<dbReference type="PRINTS" id="PR01790">
    <property type="entry name" value="SMP30FAMILY"/>
</dbReference>
<evidence type="ECO:0000256" key="3">
    <source>
        <dbReference type="PIRSR" id="PIRSR605511-2"/>
    </source>
</evidence>
<gene>
    <name evidence="5" type="ORF">SAMN06295998_11751</name>
</gene>
<dbReference type="GO" id="GO:0016787">
    <property type="term" value="F:hydrolase activity"/>
    <property type="evidence" value="ECO:0007669"/>
    <property type="project" value="UniProtKB-KW"/>
</dbReference>
<proteinExistence type="predicted"/>
<dbReference type="RefSeq" id="WP_084353973.1">
    <property type="nucleotide sequence ID" value="NZ_FWYD01000017.1"/>
</dbReference>
<feature type="binding site" evidence="3">
    <location>
        <position position="146"/>
    </location>
    <ligand>
        <name>substrate</name>
    </ligand>
</feature>
<dbReference type="PANTHER" id="PTHR47572:SF4">
    <property type="entry name" value="LACTONASE DRP35"/>
    <property type="match status" value="1"/>
</dbReference>
<evidence type="ECO:0000256" key="2">
    <source>
        <dbReference type="PIRSR" id="PIRSR605511-1"/>
    </source>
</evidence>
<dbReference type="Gene3D" id="2.120.10.30">
    <property type="entry name" value="TolB, C-terminal domain"/>
    <property type="match status" value="1"/>
</dbReference>
<keyword evidence="3" id="KW-0479">Metal-binding</keyword>
<feature type="binding site" evidence="3">
    <location>
        <position position="36"/>
    </location>
    <ligand>
        <name>a divalent metal cation</name>
        <dbReference type="ChEBI" id="CHEBI:60240"/>
    </ligand>
</feature>
<dbReference type="PANTHER" id="PTHR47572">
    <property type="entry name" value="LIPOPROTEIN-RELATED"/>
    <property type="match status" value="1"/>
</dbReference>
<keyword evidence="3" id="KW-0862">Zinc</keyword>
<feature type="active site" description="Proton donor/acceptor" evidence="2">
    <location>
        <position position="233"/>
    </location>
</feature>
<dbReference type="OrthoDB" id="241638at2"/>
<feature type="domain" description="SMP-30/Gluconolactonase/LRE-like region" evidence="4">
    <location>
        <begin position="34"/>
        <end position="288"/>
    </location>
</feature>
<keyword evidence="6" id="KW-1185">Reference proteome</keyword>
<dbReference type="SUPFAM" id="SSF63829">
    <property type="entry name" value="Calcium-dependent phosphotriesterase"/>
    <property type="match status" value="1"/>
</dbReference>
<dbReference type="STRING" id="1387277.SAMN06295998_11751"/>
<reference evidence="5 6" key="1">
    <citation type="submission" date="2017-04" db="EMBL/GenBank/DDBJ databases">
        <authorList>
            <person name="Afonso C.L."/>
            <person name="Miller P.J."/>
            <person name="Scott M.A."/>
            <person name="Spackman E."/>
            <person name="Goraichik I."/>
            <person name="Dimitrov K.M."/>
            <person name="Suarez D.L."/>
            <person name="Swayne D.E."/>
        </authorList>
    </citation>
    <scope>NUCLEOTIDE SEQUENCE [LARGE SCALE GENOMIC DNA]</scope>
    <source>
        <strain evidence="5 6">CGMCC 1.12644</strain>
    </source>
</reference>
<dbReference type="EMBL" id="FWYD01000017">
    <property type="protein sequence ID" value="SMD00231.1"/>
    <property type="molecule type" value="Genomic_DNA"/>
</dbReference>
<accession>A0A1W2DS11</accession>
<dbReference type="InterPro" id="IPR013658">
    <property type="entry name" value="SGL"/>
</dbReference>
<dbReference type="GO" id="GO:0046872">
    <property type="term" value="F:metal ion binding"/>
    <property type="evidence" value="ECO:0007669"/>
    <property type="project" value="UniProtKB-KW"/>
</dbReference>
<dbReference type="InterPro" id="IPR011042">
    <property type="entry name" value="6-blade_b-propeller_TolB-like"/>
</dbReference>
<name>A0A1W2DS11_9RHOB</name>
<feature type="binding site" evidence="3">
    <location>
        <position position="180"/>
    </location>
    <ligand>
        <name>a divalent metal cation</name>
        <dbReference type="ChEBI" id="CHEBI:60240"/>
    </ligand>
</feature>
<dbReference type="AlphaFoldDB" id="A0A1W2DS11"/>
<evidence type="ECO:0000313" key="5">
    <source>
        <dbReference type="EMBL" id="SMD00231.1"/>
    </source>
</evidence>
<organism evidence="5 6">
    <name type="scientific">Primorskyibacter flagellatus</name>
    <dbReference type="NCBI Taxonomy" id="1387277"/>
    <lineage>
        <taxon>Bacteria</taxon>
        <taxon>Pseudomonadati</taxon>
        <taxon>Pseudomonadota</taxon>
        <taxon>Alphaproteobacteria</taxon>
        <taxon>Rhodobacterales</taxon>
        <taxon>Roseobacteraceae</taxon>
        <taxon>Primorskyibacter</taxon>
    </lineage>
</organism>
<dbReference type="Pfam" id="PF08450">
    <property type="entry name" value="SGL"/>
    <property type="match status" value="1"/>
</dbReference>
<feature type="binding site" evidence="3">
    <location>
        <position position="233"/>
    </location>
    <ligand>
        <name>a divalent metal cation</name>
        <dbReference type="ChEBI" id="CHEBI:60240"/>
    </ligand>
</feature>
<evidence type="ECO:0000313" key="6">
    <source>
        <dbReference type="Proteomes" id="UP000192330"/>
    </source>
</evidence>
<comment type="cofactor">
    <cofactor evidence="3">
        <name>Zn(2+)</name>
        <dbReference type="ChEBI" id="CHEBI:29105"/>
    </cofactor>
    <text evidence="3">Binds 1 divalent metal cation per subunit.</text>
</comment>
<dbReference type="Proteomes" id="UP000192330">
    <property type="component" value="Unassembled WGS sequence"/>
</dbReference>
<dbReference type="InterPro" id="IPR051262">
    <property type="entry name" value="SMP-30/CGR1_Lactonase"/>
</dbReference>
<protein>
    <submittedName>
        <fullName evidence="5">Gluconolactonase</fullName>
    </submittedName>
</protein>
<keyword evidence="1" id="KW-0378">Hydrolase</keyword>
<feature type="binding site" evidence="3">
    <location>
        <position position="122"/>
    </location>
    <ligand>
        <name>substrate</name>
    </ligand>
</feature>
<sequence length="316" mass="34708">MIPLPPHLEAYDDRFAHLVHPVSQLEQIATGFTWTEGPVWFGDHNCLLFSDIPSQRLMRWSETEGTTVFRANSEFNNGNTRDRQGRLIGCRHGARDVVRTEIDGSLTVLADRFEGKPLNSPNDVVVSFDGAVWFTDPTYGIMSNFEGYEAKPEQTARHVFRRDPVSGAVSPVVSDFTQPNGLAFSCDETRLYIAESGSSHDDSVPAVIRQFDVEGASLVDRGVFATLDCGLPDGFRVDTTGNLWSSAKDGVHCFAPDGSLLGKILVPETVANLCFGGHDGHRMFITATTSVYRVFINAQGAEPWVRPAARERPCAG</sequence>
<evidence type="ECO:0000256" key="1">
    <source>
        <dbReference type="ARBA" id="ARBA00022801"/>
    </source>
</evidence>
<dbReference type="InterPro" id="IPR005511">
    <property type="entry name" value="SMP-30"/>
</dbReference>